<keyword evidence="2" id="KW-1185">Reference proteome</keyword>
<protein>
    <submittedName>
        <fullName evidence="1">Uncharacterized protein</fullName>
    </submittedName>
</protein>
<evidence type="ECO:0000313" key="2">
    <source>
        <dbReference type="Proteomes" id="UP001470023"/>
    </source>
</evidence>
<dbReference type="Proteomes" id="UP001470023">
    <property type="component" value="Unassembled WGS sequence"/>
</dbReference>
<comment type="caution">
    <text evidence="1">The sequence shown here is derived from an EMBL/GenBank/DDBJ whole genome shotgun (WGS) entry which is preliminary data.</text>
</comment>
<sequence length="71" mass="7835">MCPATPTQASRFHLSLPSHGQAVQHGWWGSEGVARNKFSRWVGEYGTMPGGHIVLTYEENGAVIQVWPAQE</sequence>
<reference evidence="1 2" key="1">
    <citation type="submission" date="2024-06" db="EMBL/GenBank/DDBJ databases">
        <title>The Natural Products Discovery Center: Release of the First 8490 Sequenced Strains for Exploring Actinobacteria Biosynthetic Diversity.</title>
        <authorList>
            <person name="Kalkreuter E."/>
            <person name="Kautsar S.A."/>
            <person name="Yang D."/>
            <person name="Bader C.D."/>
            <person name="Teijaro C.N."/>
            <person name="Fluegel L."/>
            <person name="Davis C.M."/>
            <person name="Simpson J.R."/>
            <person name="Lauterbach L."/>
            <person name="Steele A.D."/>
            <person name="Gui C."/>
            <person name="Meng S."/>
            <person name="Li G."/>
            <person name="Viehrig K."/>
            <person name="Ye F."/>
            <person name="Su P."/>
            <person name="Kiefer A.F."/>
            <person name="Nichols A."/>
            <person name="Cepeda A.J."/>
            <person name="Yan W."/>
            <person name="Fan B."/>
            <person name="Jiang Y."/>
            <person name="Adhikari A."/>
            <person name="Zheng C.-J."/>
            <person name="Schuster L."/>
            <person name="Cowan T.M."/>
            <person name="Smanski M.J."/>
            <person name="Chevrette M.G."/>
            <person name="De Carvalho L.P.S."/>
            <person name="Shen B."/>
        </authorList>
    </citation>
    <scope>NUCLEOTIDE SEQUENCE [LARGE SCALE GENOMIC DNA]</scope>
    <source>
        <strain evidence="1 2">NPDC001166</strain>
    </source>
</reference>
<accession>A0ABV1UEY1</accession>
<dbReference type="RefSeq" id="WP_352064951.1">
    <property type="nucleotide sequence ID" value="NZ_JBEPAZ010000037.1"/>
</dbReference>
<dbReference type="EMBL" id="JBEPAZ010000037">
    <property type="protein sequence ID" value="MER6432112.1"/>
    <property type="molecule type" value="Genomic_DNA"/>
</dbReference>
<proteinExistence type="predicted"/>
<name>A0ABV1UEY1_9ACTN</name>
<gene>
    <name evidence="1" type="ORF">ABT272_30975</name>
</gene>
<evidence type="ECO:0000313" key="1">
    <source>
        <dbReference type="EMBL" id="MER6432112.1"/>
    </source>
</evidence>
<organism evidence="1 2">
    <name type="scientific">Streptomyces sp. 900105245</name>
    <dbReference type="NCBI Taxonomy" id="3154379"/>
    <lineage>
        <taxon>Bacteria</taxon>
        <taxon>Bacillati</taxon>
        <taxon>Actinomycetota</taxon>
        <taxon>Actinomycetes</taxon>
        <taxon>Kitasatosporales</taxon>
        <taxon>Streptomycetaceae</taxon>
        <taxon>Streptomyces</taxon>
    </lineage>
</organism>